<protein>
    <submittedName>
        <fullName evidence="1">Uncharacterized protein</fullName>
    </submittedName>
</protein>
<comment type="caution">
    <text evidence="1">The sequence shown here is derived from an EMBL/GenBank/DDBJ whole genome shotgun (WGS) entry which is preliminary data.</text>
</comment>
<proteinExistence type="predicted"/>
<dbReference type="Pfam" id="PF18780">
    <property type="entry name" value="HNH_repeat"/>
    <property type="match status" value="2"/>
</dbReference>
<reference evidence="1 2" key="1">
    <citation type="submission" date="2018-03" db="EMBL/GenBank/DDBJ databases">
        <title>Aquarubrobacter algicola gen. nov., sp. nov., a novel actinobacterium isolated from shallow eutrophic lake during the end of cyanobacterial harmful algal blooms.</title>
        <authorList>
            <person name="Chun S.J."/>
        </authorList>
    </citation>
    <scope>NUCLEOTIDE SEQUENCE [LARGE SCALE GENOMIC DNA]</scope>
    <source>
        <strain evidence="1 2">Seoho-28</strain>
    </source>
</reference>
<dbReference type="InterPro" id="IPR041025">
    <property type="entry name" value="HNH_repeat"/>
</dbReference>
<accession>A0A2T4UH80</accession>
<dbReference type="AlphaFoldDB" id="A0A2T4UH80"/>
<evidence type="ECO:0000313" key="1">
    <source>
        <dbReference type="EMBL" id="PTL58578.1"/>
    </source>
</evidence>
<dbReference type="EMBL" id="PYYB01000001">
    <property type="protein sequence ID" value="PTL58578.1"/>
    <property type="molecule type" value="Genomic_DNA"/>
</dbReference>
<gene>
    <name evidence="1" type="ORF">C7Y72_02335</name>
</gene>
<dbReference type="Proteomes" id="UP000240739">
    <property type="component" value="Unassembled WGS sequence"/>
</dbReference>
<dbReference type="RefSeq" id="WP_107567016.1">
    <property type="nucleotide sequence ID" value="NZ_PYYB01000001.1"/>
</dbReference>
<evidence type="ECO:0000313" key="2">
    <source>
        <dbReference type="Proteomes" id="UP000240739"/>
    </source>
</evidence>
<keyword evidence="2" id="KW-1185">Reference proteome</keyword>
<sequence>MVAPELQLFFLDQLASLAAELGRTPTRAAWDEARDAAALSSATLIACYGAWSLVLLAAGLQPPRRVKSAPVARPTGPAVDPEVAARRARAATLHEQGVSYAEIGRTLGVSRATAYRDVQDPERVEARAARERRKEPCPGCGGPKVAEGAAVSAVCWDCAHALRRGNARARTIQAMQAWAARHGEPPTSTDWSPAALRRAGREADADAVQREGWPPASSVQRLFGSWNAAVELAGFRPRGPGRPATYRRPR</sequence>
<organism evidence="1 2">
    <name type="scientific">Paraconexibacter algicola</name>
    <dbReference type="NCBI Taxonomy" id="2133960"/>
    <lineage>
        <taxon>Bacteria</taxon>
        <taxon>Bacillati</taxon>
        <taxon>Actinomycetota</taxon>
        <taxon>Thermoleophilia</taxon>
        <taxon>Solirubrobacterales</taxon>
        <taxon>Paraconexibacteraceae</taxon>
        <taxon>Paraconexibacter</taxon>
    </lineage>
</organism>
<dbReference type="Pfam" id="PF13384">
    <property type="entry name" value="HTH_23"/>
    <property type="match status" value="1"/>
</dbReference>
<name>A0A2T4UH80_9ACTN</name>